<reference evidence="2" key="2">
    <citation type="submission" date="2019-01" db="EMBL/GenBank/DDBJ databases">
        <authorList>
            <person name="Qi J."/>
        </authorList>
    </citation>
    <scope>NUCLEOTIDE SEQUENCE</scope>
    <source>
        <tissue evidence="2">Muscle</tissue>
    </source>
</reference>
<keyword evidence="1" id="KW-0812">Transmembrane</keyword>
<feature type="transmembrane region" description="Helical" evidence="1">
    <location>
        <begin position="39"/>
        <end position="62"/>
    </location>
</feature>
<dbReference type="Gene3D" id="1.10.287.3510">
    <property type="match status" value="1"/>
</dbReference>
<proteinExistence type="predicted"/>
<geneLocation type="mitochondrion" evidence="2"/>
<dbReference type="AlphaFoldDB" id="A0A6C0RUC0"/>
<protein>
    <submittedName>
        <fullName evidence="2">NADH dehydrogenase subunit 4L</fullName>
    </submittedName>
</protein>
<dbReference type="EMBL" id="MK394100">
    <property type="protein sequence ID" value="QIA44526.1"/>
    <property type="molecule type" value="Genomic_DNA"/>
</dbReference>
<reference evidence="2" key="1">
    <citation type="journal article" date="2019" name="J. Molluscan Stud.">
        <title>The complete mitochondrial genomes of three species of Macridiscus Dall, 1902 (Bivalvia: Veneroidea: Veneridae) and their phylogenetic implications.</title>
        <authorList>
            <person name="Qi J.-W."/>
            <person name="Shi L.-Y."/>
            <person name="Lin Y.-Q."/>
            <person name="Han J."/>
        </authorList>
    </citation>
    <scope>NUCLEOTIDE SEQUENCE</scope>
    <source>
        <tissue evidence="2">Muscle</tissue>
    </source>
</reference>
<name>A0A6C0RUC0_9BIVA</name>
<evidence type="ECO:0000256" key="1">
    <source>
        <dbReference type="SAM" id="Phobius"/>
    </source>
</evidence>
<feature type="transmembrane region" description="Helical" evidence="1">
    <location>
        <begin position="12"/>
        <end position="33"/>
    </location>
</feature>
<keyword evidence="1" id="KW-0472">Membrane</keyword>
<organism evidence="2">
    <name type="scientific">Macridiscus semicancellata</name>
    <dbReference type="NCBI Taxonomy" id="900992"/>
    <lineage>
        <taxon>Eukaryota</taxon>
        <taxon>Metazoa</taxon>
        <taxon>Spiralia</taxon>
        <taxon>Lophotrochozoa</taxon>
        <taxon>Mollusca</taxon>
        <taxon>Bivalvia</taxon>
        <taxon>Autobranchia</taxon>
        <taxon>Heteroconchia</taxon>
        <taxon>Euheterodonta</taxon>
        <taxon>Imparidentia</taxon>
        <taxon>Neoheterodontei</taxon>
        <taxon>Venerida</taxon>
        <taxon>Veneroidea</taxon>
        <taxon>Veneridae</taxon>
        <taxon>Macridiscus</taxon>
    </lineage>
</organism>
<keyword evidence="1" id="KW-1133">Transmembrane helix</keyword>
<keyword evidence="2" id="KW-0496">Mitochondrion</keyword>
<evidence type="ECO:0000313" key="2">
    <source>
        <dbReference type="EMBL" id="QIA44526.1"/>
    </source>
</evidence>
<sequence>MIIMEEKHFMNVLILFNMLVTSVFGFSISSGLMGENSMLGYLAITILCMDVMDVVMGLALLVNSSRFSSKANVKSFSFLNF</sequence>
<accession>A0A6C0RUC0</accession>
<gene>
    <name evidence="2" type="primary">NAD4L</name>
</gene>